<feature type="compositionally biased region" description="Basic and acidic residues" evidence="1">
    <location>
        <begin position="133"/>
        <end position="142"/>
    </location>
</feature>
<feature type="compositionally biased region" description="Polar residues" evidence="1">
    <location>
        <begin position="144"/>
        <end position="154"/>
    </location>
</feature>
<feature type="region of interest" description="Disordered" evidence="1">
    <location>
        <begin position="131"/>
        <end position="154"/>
    </location>
</feature>
<evidence type="ECO:0000313" key="2">
    <source>
        <dbReference type="EMBL" id="TMI86597.1"/>
    </source>
</evidence>
<sequence length="289" mass="31045">MQTRILLKTTIGPVADDWNIGRFSLLAEHLRGRTDPAGASLYHVVARDRIEHSQGHDTDLEEAARGAYDQLWLIAVDATGALTQVDVGNIGRFRHGGGGILLTRDHQDLGGCLTKLGAVGATQFFQTVNPDPDASRRCRDDTETPSISWPNFHSGSNGDLQTIDAVEPIHPLMRAIPGQAIRRLPAHPHEGAVGVPGALQESARLVARGRSATTGAIFNICVAVDEPGMGRAVSDSSFHHFCDYNWDPRKGCPSFVDEPPGDEVLATPNALDDVHSYVGNIAAWLAGNI</sequence>
<reference evidence="2 3" key="1">
    <citation type="journal article" date="2019" name="Nat. Microbiol.">
        <title>Mediterranean grassland soil C-N compound turnover is dependent on rainfall and depth, and is mediated by genomically divergent microorganisms.</title>
        <authorList>
            <person name="Diamond S."/>
            <person name="Andeer P.F."/>
            <person name="Li Z."/>
            <person name="Crits-Christoph A."/>
            <person name="Burstein D."/>
            <person name="Anantharaman K."/>
            <person name="Lane K.R."/>
            <person name="Thomas B.C."/>
            <person name="Pan C."/>
            <person name="Northen T.R."/>
            <person name="Banfield J.F."/>
        </authorList>
    </citation>
    <scope>NUCLEOTIDE SEQUENCE [LARGE SCALE GENOMIC DNA]</scope>
    <source>
        <strain evidence="2">NP_3</strain>
    </source>
</reference>
<accession>A0A537JST4</accession>
<comment type="caution">
    <text evidence="2">The sequence shown here is derived from an EMBL/GenBank/DDBJ whole genome shotgun (WGS) entry which is preliminary data.</text>
</comment>
<proteinExistence type="predicted"/>
<name>A0A537JST4_9BACT</name>
<protein>
    <submittedName>
        <fullName evidence="2">Uncharacterized protein</fullName>
    </submittedName>
</protein>
<dbReference type="EMBL" id="VBAK01000195">
    <property type="protein sequence ID" value="TMI86597.1"/>
    <property type="molecule type" value="Genomic_DNA"/>
</dbReference>
<dbReference type="AlphaFoldDB" id="A0A537JST4"/>
<dbReference type="Proteomes" id="UP000318509">
    <property type="component" value="Unassembled WGS sequence"/>
</dbReference>
<organism evidence="2 3">
    <name type="scientific">Candidatus Segetimicrobium genomatis</name>
    <dbReference type="NCBI Taxonomy" id="2569760"/>
    <lineage>
        <taxon>Bacteria</taxon>
        <taxon>Bacillati</taxon>
        <taxon>Candidatus Sysuimicrobiota</taxon>
        <taxon>Candidatus Sysuimicrobiia</taxon>
        <taxon>Candidatus Sysuimicrobiales</taxon>
        <taxon>Candidatus Segetimicrobiaceae</taxon>
        <taxon>Candidatus Segetimicrobium</taxon>
    </lineage>
</organism>
<evidence type="ECO:0000256" key="1">
    <source>
        <dbReference type="SAM" id="MobiDB-lite"/>
    </source>
</evidence>
<evidence type="ECO:0000313" key="3">
    <source>
        <dbReference type="Proteomes" id="UP000318509"/>
    </source>
</evidence>
<gene>
    <name evidence="2" type="ORF">E6H00_17900</name>
</gene>